<comment type="caution">
    <text evidence="1">The sequence shown here is derived from an EMBL/GenBank/DDBJ whole genome shotgun (WGS) entry which is preliminary data.</text>
</comment>
<reference evidence="1 2" key="1">
    <citation type="submission" date="2022-05" db="EMBL/GenBank/DDBJ databases">
        <authorList>
            <consortium name="Genoscope - CEA"/>
            <person name="William W."/>
        </authorList>
    </citation>
    <scope>NUCLEOTIDE SEQUENCE [LARGE SCALE GENOMIC DNA]</scope>
</reference>
<evidence type="ECO:0000313" key="2">
    <source>
        <dbReference type="Proteomes" id="UP001159427"/>
    </source>
</evidence>
<accession>A0ABN8RNV7</accession>
<keyword evidence="2" id="KW-1185">Reference proteome</keyword>
<proteinExistence type="predicted"/>
<dbReference type="Proteomes" id="UP001159427">
    <property type="component" value="Unassembled WGS sequence"/>
</dbReference>
<dbReference type="EMBL" id="CALNXI010001972">
    <property type="protein sequence ID" value="CAH3180643.1"/>
    <property type="molecule type" value="Genomic_DNA"/>
</dbReference>
<feature type="non-terminal residue" evidence="1">
    <location>
        <position position="1"/>
    </location>
</feature>
<name>A0ABN8RNV7_9CNID</name>
<organism evidence="1 2">
    <name type="scientific">Porites evermanni</name>
    <dbReference type="NCBI Taxonomy" id="104178"/>
    <lineage>
        <taxon>Eukaryota</taxon>
        <taxon>Metazoa</taxon>
        <taxon>Cnidaria</taxon>
        <taxon>Anthozoa</taxon>
        <taxon>Hexacorallia</taxon>
        <taxon>Scleractinia</taxon>
        <taxon>Fungiina</taxon>
        <taxon>Poritidae</taxon>
        <taxon>Porites</taxon>
    </lineage>
</organism>
<evidence type="ECO:0000313" key="1">
    <source>
        <dbReference type="EMBL" id="CAH3180643.1"/>
    </source>
</evidence>
<protein>
    <submittedName>
        <fullName evidence="1">Uncharacterized protein</fullName>
    </submittedName>
</protein>
<gene>
    <name evidence="1" type="ORF">PEVE_00013051</name>
</gene>
<sequence>CYFNFNLRNPRKAYTVSEPQEEKQSKNLTSYLEKQHGKVIQRRAGGNNKLLEKGKETPSSLVIDLLTSISNCYYCREIHKEGCQSSP</sequence>